<accession>A0A5N5KWM6</accession>
<feature type="compositionally biased region" description="Basic and acidic residues" evidence="1">
    <location>
        <begin position="1"/>
        <end position="10"/>
    </location>
</feature>
<feature type="compositionally biased region" description="Basic and acidic residues" evidence="1">
    <location>
        <begin position="48"/>
        <end position="60"/>
    </location>
</feature>
<organism evidence="2 3">
    <name type="scientific">Salix brachista</name>
    <dbReference type="NCBI Taxonomy" id="2182728"/>
    <lineage>
        <taxon>Eukaryota</taxon>
        <taxon>Viridiplantae</taxon>
        <taxon>Streptophyta</taxon>
        <taxon>Embryophyta</taxon>
        <taxon>Tracheophyta</taxon>
        <taxon>Spermatophyta</taxon>
        <taxon>Magnoliopsida</taxon>
        <taxon>eudicotyledons</taxon>
        <taxon>Gunneridae</taxon>
        <taxon>Pentapetalae</taxon>
        <taxon>rosids</taxon>
        <taxon>fabids</taxon>
        <taxon>Malpighiales</taxon>
        <taxon>Salicaceae</taxon>
        <taxon>Saliceae</taxon>
        <taxon>Salix</taxon>
    </lineage>
</organism>
<gene>
    <name evidence="2" type="ORF">DKX38_017808</name>
</gene>
<keyword evidence="3" id="KW-1185">Reference proteome</keyword>
<evidence type="ECO:0000313" key="3">
    <source>
        <dbReference type="Proteomes" id="UP000326939"/>
    </source>
</evidence>
<proteinExistence type="predicted"/>
<name>A0A5N5KWM6_9ROSI</name>
<evidence type="ECO:0000313" key="2">
    <source>
        <dbReference type="EMBL" id="KAB5534722.1"/>
    </source>
</evidence>
<dbReference type="Proteomes" id="UP000326939">
    <property type="component" value="Chromosome 11"/>
</dbReference>
<feature type="region of interest" description="Disordered" evidence="1">
    <location>
        <begin position="1"/>
        <end position="60"/>
    </location>
</feature>
<dbReference type="EMBL" id="VDCV01000011">
    <property type="protein sequence ID" value="KAB5534722.1"/>
    <property type="molecule type" value="Genomic_DNA"/>
</dbReference>
<evidence type="ECO:0000256" key="1">
    <source>
        <dbReference type="SAM" id="MobiDB-lite"/>
    </source>
</evidence>
<protein>
    <submittedName>
        <fullName evidence="2">Uncharacterized protein</fullName>
    </submittedName>
</protein>
<dbReference type="PANTHER" id="PTHR37259:SF2">
    <property type="entry name" value="OS07G0474300 PROTEIN"/>
    <property type="match status" value="1"/>
</dbReference>
<feature type="compositionally biased region" description="Polar residues" evidence="1">
    <location>
        <begin position="31"/>
        <end position="44"/>
    </location>
</feature>
<comment type="caution">
    <text evidence="2">The sequence shown here is derived from an EMBL/GenBank/DDBJ whole genome shotgun (WGS) entry which is preliminary data.</text>
</comment>
<reference evidence="3" key="1">
    <citation type="journal article" date="2019" name="Gigascience">
        <title>De novo genome assembly of the endangered Acer yangbiense, a plant species with extremely small populations endemic to Yunnan Province, China.</title>
        <authorList>
            <person name="Yang J."/>
            <person name="Wariss H.M."/>
            <person name="Tao L."/>
            <person name="Zhang R."/>
            <person name="Yun Q."/>
            <person name="Hollingsworth P."/>
            <person name="Dao Z."/>
            <person name="Luo G."/>
            <person name="Guo H."/>
            <person name="Ma Y."/>
            <person name="Sun W."/>
        </authorList>
    </citation>
    <scope>NUCLEOTIDE SEQUENCE [LARGE SCALE GENOMIC DNA]</scope>
    <source>
        <strain evidence="3">cv. br00</strain>
    </source>
</reference>
<dbReference type="PANTHER" id="PTHR37259">
    <property type="entry name" value="OS07G0474300 PROTEIN"/>
    <property type="match status" value="1"/>
</dbReference>
<sequence length="127" mass="14576">MSRMRTDRKPPLANSPCSLIRPRRVLRSESIPLQNPPGSLTKFQKPNRKWDTEDSTPRPEYHSISCELHALAKMVRDEFGNGEPTTGRIGKSLSANSSSLFERGKFYEYSARRNDRLKRNESERAVV</sequence>
<dbReference type="AlphaFoldDB" id="A0A5N5KWM6"/>